<feature type="transmembrane region" description="Helical" evidence="5">
    <location>
        <begin position="45"/>
        <end position="65"/>
    </location>
</feature>
<dbReference type="PANTHER" id="PTHR43483:SF3">
    <property type="entry name" value="MEMBRANE TRANSPORTER PROTEIN HI_0806-RELATED"/>
    <property type="match status" value="1"/>
</dbReference>
<organism evidence="7 8">
    <name type="scientific">Arcanobacterium pinnipediorum</name>
    <dbReference type="NCBI Taxonomy" id="1503041"/>
    <lineage>
        <taxon>Bacteria</taxon>
        <taxon>Bacillati</taxon>
        <taxon>Actinomycetota</taxon>
        <taxon>Actinomycetes</taxon>
        <taxon>Actinomycetales</taxon>
        <taxon>Actinomycetaceae</taxon>
        <taxon>Arcanobacterium</taxon>
    </lineage>
</organism>
<keyword evidence="5" id="KW-1003">Cell membrane</keyword>
<feature type="transmembrane region" description="Helical" evidence="5">
    <location>
        <begin position="132"/>
        <end position="150"/>
    </location>
</feature>
<keyword evidence="3 5" id="KW-1133">Transmembrane helix</keyword>
<keyword evidence="2 5" id="KW-0812">Transmembrane</keyword>
<evidence type="ECO:0000313" key="7">
    <source>
        <dbReference type="EMBL" id="USR79166.1"/>
    </source>
</evidence>
<dbReference type="Pfam" id="PF01925">
    <property type="entry name" value="TauE"/>
    <property type="match status" value="1"/>
</dbReference>
<dbReference type="RefSeq" id="WP_252673040.1">
    <property type="nucleotide sequence ID" value="NZ_CP099547.1"/>
</dbReference>
<feature type="transmembrane region" description="Helical" evidence="5">
    <location>
        <begin position="237"/>
        <end position="257"/>
    </location>
</feature>
<name>A0ABY5AHH9_9ACTO</name>
<evidence type="ECO:0000256" key="6">
    <source>
        <dbReference type="SAM" id="MobiDB-lite"/>
    </source>
</evidence>
<evidence type="ECO:0000256" key="1">
    <source>
        <dbReference type="ARBA" id="ARBA00004141"/>
    </source>
</evidence>
<evidence type="ECO:0000256" key="3">
    <source>
        <dbReference type="ARBA" id="ARBA00022989"/>
    </source>
</evidence>
<comment type="subcellular location">
    <subcellularLocation>
        <location evidence="5">Cell membrane</location>
        <topology evidence="5">Multi-pass membrane protein</topology>
    </subcellularLocation>
    <subcellularLocation>
        <location evidence="1">Membrane</location>
        <topology evidence="1">Multi-pass membrane protein</topology>
    </subcellularLocation>
</comment>
<feature type="transmembrane region" description="Helical" evidence="5">
    <location>
        <begin position="170"/>
        <end position="203"/>
    </location>
</feature>
<protein>
    <recommendedName>
        <fullName evidence="5">Probable membrane transporter protein</fullName>
    </recommendedName>
</protein>
<dbReference type="Proteomes" id="UP001056109">
    <property type="component" value="Chromosome"/>
</dbReference>
<reference evidence="7" key="1">
    <citation type="submission" date="2022-06" db="EMBL/GenBank/DDBJ databases">
        <title>Complete Genome Sequence of Arcanobacterium pinnipediorum strain DSM 28752 isolated from a harbour seal.</title>
        <authorList>
            <person name="Borowiak M."/>
            <person name="Kreitlow A."/>
            <person name="Alssahen M."/>
            <person name="Malorny B."/>
            <person name="Laemmler C."/>
            <person name="Prenger-Berninghoff E."/>
            <person name="Siebert U."/>
            <person name="Ploetz M."/>
            <person name="Abdulmawjood A."/>
        </authorList>
    </citation>
    <scope>NUCLEOTIDE SEQUENCE</scope>
    <source>
        <strain evidence="7">DSM 28752</strain>
    </source>
</reference>
<gene>
    <name evidence="7" type="ORF">NG665_07235</name>
</gene>
<feature type="transmembrane region" description="Helical" evidence="5">
    <location>
        <begin position="103"/>
        <end position="120"/>
    </location>
</feature>
<feature type="transmembrane region" description="Helical" evidence="5">
    <location>
        <begin position="263"/>
        <end position="283"/>
    </location>
</feature>
<feature type="compositionally biased region" description="Low complexity" evidence="6">
    <location>
        <begin position="294"/>
        <end position="304"/>
    </location>
</feature>
<keyword evidence="4 5" id="KW-0472">Membrane</keyword>
<comment type="similarity">
    <text evidence="5">Belongs to the 4-toluene sulfonate uptake permease (TSUP) (TC 2.A.102) family.</text>
</comment>
<evidence type="ECO:0000256" key="2">
    <source>
        <dbReference type="ARBA" id="ARBA00022692"/>
    </source>
</evidence>
<feature type="region of interest" description="Disordered" evidence="6">
    <location>
        <begin position="291"/>
        <end position="312"/>
    </location>
</feature>
<dbReference type="EMBL" id="CP099547">
    <property type="protein sequence ID" value="USR79166.1"/>
    <property type="molecule type" value="Genomic_DNA"/>
</dbReference>
<dbReference type="PANTHER" id="PTHR43483">
    <property type="entry name" value="MEMBRANE TRANSPORTER PROTEIN HI_0806-RELATED"/>
    <property type="match status" value="1"/>
</dbReference>
<sequence>MQYVLLTLIGIANLIFIVAFAKDLYRKRATFLKEPGNPVAQSVSSTIIYFFSTFGISDFAISTVLYRKMNWVSDRRLPGTLNTQCVIPVAVMAFAYISSVDVGMRTLFTLVIAQAIGAYIGPRYVVKLPVNAIRLFIASGLMVASAVITATQLDWIPSNGTATELSLPKLFIATILMFVYGALNNVGIGSYALTMVTIFALGMNPVAAFPIMMGACAVSVPIGSTEFIRLDSYSAKLTFISAIFGVVGVLCAVFLVTSLPLYWIKWIVVAVLVYSAITMFMAYRENRASEDRSATSAQAESTTSDVKESVLR</sequence>
<accession>A0ABY5AHH9</accession>
<evidence type="ECO:0000313" key="8">
    <source>
        <dbReference type="Proteomes" id="UP001056109"/>
    </source>
</evidence>
<keyword evidence="8" id="KW-1185">Reference proteome</keyword>
<dbReference type="InterPro" id="IPR002781">
    <property type="entry name" value="TM_pro_TauE-like"/>
</dbReference>
<evidence type="ECO:0000256" key="5">
    <source>
        <dbReference type="RuleBase" id="RU363041"/>
    </source>
</evidence>
<evidence type="ECO:0000256" key="4">
    <source>
        <dbReference type="ARBA" id="ARBA00023136"/>
    </source>
</evidence>
<proteinExistence type="inferred from homology"/>